<proteinExistence type="predicted"/>
<evidence type="ECO:0000256" key="1">
    <source>
        <dbReference type="SAM" id="MobiDB-lite"/>
    </source>
</evidence>
<evidence type="ECO:0000313" key="4">
    <source>
        <dbReference type="Proteomes" id="UP000322822"/>
    </source>
</evidence>
<accession>A0A5P2HED2</accession>
<dbReference type="Proteomes" id="UP000322822">
    <property type="component" value="Chromosome 2"/>
</dbReference>
<dbReference type="EMBL" id="CP044067">
    <property type="protein sequence ID" value="QET05964.1"/>
    <property type="molecule type" value="Genomic_DNA"/>
</dbReference>
<feature type="region of interest" description="Disordered" evidence="1">
    <location>
        <begin position="90"/>
        <end position="109"/>
    </location>
</feature>
<evidence type="ECO:0000259" key="2">
    <source>
        <dbReference type="Pfam" id="PF13628"/>
    </source>
</evidence>
<dbReference type="OrthoDB" id="118677at2"/>
<reference evidence="3 4" key="1">
    <citation type="submission" date="2019-09" db="EMBL/GenBank/DDBJ databases">
        <title>FDA dAtabase for Regulatory Grade micrObial Sequences (FDA-ARGOS): Supporting development and validation of Infectious Disease Dx tests.</title>
        <authorList>
            <person name="Sciortino C."/>
            <person name="Tallon L."/>
            <person name="Sadzewicz L."/>
            <person name="Vavikolanu K."/>
            <person name="Mehta A."/>
            <person name="Aluvathingal J."/>
            <person name="Nadendla S."/>
            <person name="Nandy P."/>
            <person name="Geyer C."/>
            <person name="Yan Y."/>
            <person name="Sichtig H."/>
        </authorList>
    </citation>
    <scope>NUCLEOTIDE SEQUENCE [LARGE SCALE GENOMIC DNA]</scope>
    <source>
        <strain evidence="3 4">FDAARGOS_664</strain>
    </source>
</reference>
<feature type="domain" description="DUF4142" evidence="2">
    <location>
        <begin position="114"/>
        <end position="247"/>
    </location>
</feature>
<dbReference type="InterPro" id="IPR025419">
    <property type="entry name" value="DUF4142"/>
</dbReference>
<dbReference type="PANTHER" id="PTHR38593">
    <property type="entry name" value="BLR2558 PROTEIN"/>
    <property type="match status" value="1"/>
</dbReference>
<evidence type="ECO:0000313" key="3">
    <source>
        <dbReference type="EMBL" id="QET05964.1"/>
    </source>
</evidence>
<dbReference type="PANTHER" id="PTHR38593:SF1">
    <property type="entry name" value="BLR2558 PROTEIN"/>
    <property type="match status" value="1"/>
</dbReference>
<dbReference type="AlphaFoldDB" id="A0A5P2HED2"/>
<dbReference type="Gene3D" id="1.20.1260.10">
    <property type="match status" value="1"/>
</dbReference>
<dbReference type="Pfam" id="PF13628">
    <property type="entry name" value="DUF4142"/>
    <property type="match status" value="1"/>
</dbReference>
<dbReference type="InterPro" id="IPR012347">
    <property type="entry name" value="Ferritin-like"/>
</dbReference>
<protein>
    <submittedName>
        <fullName evidence="3">DUF4142 domain-containing protein</fullName>
    </submittedName>
</protein>
<name>A0A5P2HED2_9BURK</name>
<feature type="region of interest" description="Disordered" evidence="1">
    <location>
        <begin position="1"/>
        <end position="21"/>
    </location>
</feature>
<sequence>MQKRPQAAGPPPLLQPRYPGLRSHRSGMLLAQCGWRPTVQGVSAMKPIQNDMSRHPALHVAVCAMLTAVLSAGHALAQPSAFVPVEVVSPGDAASSVPPNPTPAKPPSSSLWTDDLRFVDEALMASEMEVAASELALKVSADAKVQAFARQMIRDHGAAAEALRQIAREKGVTPQKRVPESPEIARLRGLKSPQFEEAYIRTVAVDAHEQAVLLFQNQATRGKDAALRGYAEKLLPTLREHLKNGRAMESRVTASASDAKT</sequence>
<organism evidence="3 4">
    <name type="scientific">Cupriavidus pauculus</name>
    <dbReference type="NCBI Taxonomy" id="82633"/>
    <lineage>
        <taxon>Bacteria</taxon>
        <taxon>Pseudomonadati</taxon>
        <taxon>Pseudomonadota</taxon>
        <taxon>Betaproteobacteria</taxon>
        <taxon>Burkholderiales</taxon>
        <taxon>Burkholderiaceae</taxon>
        <taxon>Cupriavidus</taxon>
    </lineage>
</organism>
<gene>
    <name evidence="3" type="ORF">FOB72_28950</name>
</gene>